<dbReference type="Gene3D" id="3.30.70.330">
    <property type="match status" value="1"/>
</dbReference>
<dbReference type="PANTHER" id="PTHR48024:SF56">
    <property type="entry name" value="HETEROGENEOUS NUCLEAR RIBONUCLEOPROTEIN A0"/>
    <property type="match status" value="1"/>
</dbReference>
<reference evidence="4 5" key="3">
    <citation type="journal article" date="2017" name="Genome Biol.">
        <title>New reference genome sequences of hot pepper reveal the massive evolution of plant disease-resistance genes by retroduplication.</title>
        <authorList>
            <person name="Kim S."/>
            <person name="Park J."/>
            <person name="Yeom S.I."/>
            <person name="Kim Y.M."/>
            <person name="Seo E."/>
            <person name="Kim K.T."/>
            <person name="Kim M.S."/>
            <person name="Lee J.M."/>
            <person name="Cheong K."/>
            <person name="Shin H.S."/>
            <person name="Kim S.B."/>
            <person name="Han K."/>
            <person name="Lee J."/>
            <person name="Park M."/>
            <person name="Lee H.A."/>
            <person name="Lee H.Y."/>
            <person name="Lee Y."/>
            <person name="Oh S."/>
            <person name="Lee J.H."/>
            <person name="Choi E."/>
            <person name="Choi E."/>
            <person name="Lee S.E."/>
            <person name="Jeon J."/>
            <person name="Kim H."/>
            <person name="Choi G."/>
            <person name="Song H."/>
            <person name="Lee J."/>
            <person name="Lee S.C."/>
            <person name="Kwon J.K."/>
            <person name="Lee H.Y."/>
            <person name="Koo N."/>
            <person name="Hong Y."/>
            <person name="Kim R.W."/>
            <person name="Kang W.H."/>
            <person name="Huh J.H."/>
            <person name="Kang B.C."/>
            <person name="Yang T.J."/>
            <person name="Lee Y.H."/>
            <person name="Bennetzen J.L."/>
            <person name="Choi D."/>
        </authorList>
    </citation>
    <scope>NUCLEOTIDE SEQUENCE [LARGE SCALE GENOMIC DNA]</scope>
    <source>
        <strain evidence="5">cv. CM334</strain>
    </source>
</reference>
<evidence type="ECO:0000313" key="5">
    <source>
        <dbReference type="Proteomes" id="UP000222542"/>
    </source>
</evidence>
<dbReference type="STRING" id="4072.A0A097KV29"/>
<dbReference type="InterPro" id="IPR000504">
    <property type="entry name" value="RRM_dom"/>
</dbReference>
<dbReference type="InterPro" id="IPR035979">
    <property type="entry name" value="RBD_domain_sf"/>
</dbReference>
<dbReference type="SUPFAM" id="SSF54928">
    <property type="entry name" value="RNA-binding domain, RBD"/>
    <property type="match status" value="1"/>
</dbReference>
<dbReference type="InterPro" id="IPR012677">
    <property type="entry name" value="Nucleotide-bd_a/b_plait_sf"/>
</dbReference>
<dbReference type="PANTHER" id="PTHR48024">
    <property type="entry name" value="GEO13361P1-RELATED"/>
    <property type="match status" value="1"/>
</dbReference>
<evidence type="ECO:0000313" key="4">
    <source>
        <dbReference type="EMBL" id="PHT62114.1"/>
    </source>
</evidence>
<dbReference type="Gramene" id="PHT62114">
    <property type="protein sequence ID" value="PHT62114"/>
    <property type="gene ID" value="T459_34038"/>
</dbReference>
<evidence type="ECO:0000259" key="2">
    <source>
        <dbReference type="Pfam" id="PF00076"/>
    </source>
</evidence>
<dbReference type="GO" id="GO:0003723">
    <property type="term" value="F:RNA binding"/>
    <property type="evidence" value="ECO:0007669"/>
    <property type="project" value="UniProtKB-KW"/>
</dbReference>
<dbReference type="EMBL" id="KJ605499">
    <property type="protein sequence ID" value="AIT97255.1"/>
    <property type="molecule type" value="Genomic_DNA"/>
</dbReference>
<protein>
    <submittedName>
        <fullName evidence="3">Glycine-rich RNA-binding protein 1-3</fullName>
    </submittedName>
</protein>
<keyword evidence="1" id="KW-0694">RNA-binding</keyword>
<reference evidence="3" key="2">
    <citation type="journal article" date="2014" name="New Phytol.">
        <title>GLYCINE-RICH RNA-BINDING PROTEIN1 interacts with RECEPTOR-LIKE CYTOPLASMIC PROTEIN KINASE1 and suppresses cell death and defense responses in pepper (Capsicum annuum).</title>
        <authorList>
            <person name="Kim D.S."/>
            <person name="Kim N.H."/>
            <person name="Hwang B.K."/>
        </authorList>
    </citation>
    <scope>NUCLEOTIDE SEQUENCE</scope>
</reference>
<dbReference type="Pfam" id="PF00076">
    <property type="entry name" value="RRM_1"/>
    <property type="match status" value="1"/>
</dbReference>
<organism evidence="3">
    <name type="scientific">Capsicum annuum</name>
    <name type="common">Capsicum pepper</name>
    <dbReference type="NCBI Taxonomy" id="4072"/>
    <lineage>
        <taxon>Eukaryota</taxon>
        <taxon>Viridiplantae</taxon>
        <taxon>Streptophyta</taxon>
        <taxon>Embryophyta</taxon>
        <taxon>Tracheophyta</taxon>
        <taxon>Spermatophyta</taxon>
        <taxon>Magnoliopsida</taxon>
        <taxon>eudicotyledons</taxon>
        <taxon>Gunneridae</taxon>
        <taxon>Pentapetalae</taxon>
        <taxon>asterids</taxon>
        <taxon>lamiids</taxon>
        <taxon>Solanales</taxon>
        <taxon>Solanaceae</taxon>
        <taxon>Solanoideae</taxon>
        <taxon>Capsiceae</taxon>
        <taxon>Capsicum</taxon>
    </lineage>
</organism>
<dbReference type="EMBL" id="AYRZ02000096">
    <property type="protein sequence ID" value="PHT62114.1"/>
    <property type="molecule type" value="Genomic_DNA"/>
</dbReference>
<evidence type="ECO:0000256" key="1">
    <source>
        <dbReference type="ARBA" id="ARBA00022884"/>
    </source>
</evidence>
<sequence>MAEVEYRCFVGGLAWATNDQTLADAFSQFGEVTESKVCCCAAGQRSDPSQLWLRRLSVTD</sequence>
<dbReference type="InterPro" id="IPR050886">
    <property type="entry name" value="RNA-binding_reg"/>
</dbReference>
<dbReference type="Proteomes" id="UP000222542">
    <property type="component" value="Unassembled WGS sequence"/>
</dbReference>
<dbReference type="EMBL" id="KJ605502">
    <property type="protein sequence ID" value="AIT97258.1"/>
    <property type="molecule type" value="mRNA"/>
</dbReference>
<accession>A0A097KV29</accession>
<dbReference type="AlphaFoldDB" id="A0A097KV29"/>
<reference evidence="4" key="1">
    <citation type="journal article" date="2014" name="Nat. Genet.">
        <title>Genome sequence of the hot pepper provides insights into the evolution of pungency in Capsicum species.</title>
        <authorList>
            <person name="Kim S."/>
            <person name="Park M."/>
            <person name="Yeom S.I."/>
            <person name="Kim Y.M."/>
            <person name="Lee J.M."/>
            <person name="Lee H.A."/>
            <person name="Seo E."/>
            <person name="Choi J."/>
            <person name="Cheong K."/>
            <person name="Kim K.T."/>
            <person name="Jung K."/>
            <person name="Lee G.W."/>
            <person name="Oh S.K."/>
            <person name="Bae C."/>
            <person name="Kim S.B."/>
            <person name="Lee H.Y."/>
            <person name="Kim S.Y."/>
            <person name="Kim M.S."/>
            <person name="Kang B.C."/>
            <person name="Jo Y.D."/>
            <person name="Yang H.B."/>
            <person name="Jeong H.J."/>
            <person name="Kang W.H."/>
            <person name="Kwon J.K."/>
            <person name="Shin C."/>
            <person name="Lim J.Y."/>
            <person name="Park J.H."/>
            <person name="Huh J.H."/>
            <person name="Kim J.S."/>
            <person name="Kim B.D."/>
            <person name="Cohen O."/>
            <person name="Paran I."/>
            <person name="Suh M.C."/>
            <person name="Lee S.B."/>
            <person name="Kim Y.K."/>
            <person name="Shin Y."/>
            <person name="Noh S.J."/>
            <person name="Park J."/>
            <person name="Seo Y.S."/>
            <person name="Kwon S.Y."/>
            <person name="Kim H.A."/>
            <person name="Park J.M."/>
            <person name="Kim H.J."/>
            <person name="Choi S.B."/>
            <person name="Bosland P.W."/>
            <person name="Reeves G."/>
            <person name="Jo S.H."/>
            <person name="Lee B.W."/>
            <person name="Cho H.T."/>
            <person name="Choi H.S."/>
            <person name="Lee M.S."/>
            <person name="Yu Y."/>
            <person name="Do Choi Y."/>
            <person name="Park B.S."/>
            <person name="van Deynze A."/>
            <person name="Ashrafi H."/>
            <person name="Hill T."/>
            <person name="Kim W.T."/>
            <person name="Pai H.S."/>
            <person name="Ahn H.K."/>
            <person name="Yeam I."/>
            <person name="Giovannoni J.J."/>
            <person name="Rose J.K."/>
            <person name="Sorensen I."/>
            <person name="Lee S.J."/>
            <person name="Kim R.W."/>
            <person name="Choi I.Y."/>
            <person name="Choi B.S."/>
            <person name="Lim J.S."/>
            <person name="Lee Y.H."/>
            <person name="Choi D."/>
        </authorList>
    </citation>
    <scope>NUCLEOTIDE SEQUENCE [LARGE SCALE GENOMIC DNA]</scope>
</reference>
<proteinExistence type="evidence at transcript level"/>
<name>A0A097KV29_CAPAN</name>
<evidence type="ECO:0000313" key="3">
    <source>
        <dbReference type="EMBL" id="AIT97258.1"/>
    </source>
</evidence>
<keyword evidence="5" id="KW-1185">Reference proteome</keyword>
<feature type="domain" description="RRM" evidence="2">
    <location>
        <begin position="9"/>
        <end position="40"/>
    </location>
</feature>
<gene>
    <name evidence="3" type="primary">GRP1</name>
    <name evidence="4" type="ORF">T459_34038</name>
</gene>